<evidence type="ECO:0000259" key="1">
    <source>
        <dbReference type="Pfam" id="PF05699"/>
    </source>
</evidence>
<dbReference type="GO" id="GO:0046983">
    <property type="term" value="F:protein dimerization activity"/>
    <property type="evidence" value="ECO:0007669"/>
    <property type="project" value="InterPro"/>
</dbReference>
<dbReference type="Proteomes" id="UP000078492">
    <property type="component" value="Unassembled WGS sequence"/>
</dbReference>
<name>A0A151IWA9_9HYME</name>
<dbReference type="EMBL" id="KQ980865">
    <property type="protein sequence ID" value="KYN12116.1"/>
    <property type="molecule type" value="Genomic_DNA"/>
</dbReference>
<feature type="domain" description="HAT C-terminal dimerisation" evidence="1">
    <location>
        <begin position="6"/>
        <end position="67"/>
    </location>
</feature>
<dbReference type="SUPFAM" id="SSF53098">
    <property type="entry name" value="Ribonuclease H-like"/>
    <property type="match status" value="1"/>
</dbReference>
<evidence type="ECO:0000313" key="2">
    <source>
        <dbReference type="EMBL" id="KYN12116.1"/>
    </source>
</evidence>
<dbReference type="Pfam" id="PF05699">
    <property type="entry name" value="Dimer_Tnp_hAT"/>
    <property type="match status" value="1"/>
</dbReference>
<evidence type="ECO:0000313" key="3">
    <source>
        <dbReference type="Proteomes" id="UP000078492"/>
    </source>
</evidence>
<protein>
    <recommendedName>
        <fullName evidence="1">HAT C-terminal dimerisation domain-containing protein</fullName>
    </recommendedName>
</protein>
<sequence>MWKRILNFKDFNDEKKFPILELLVEVVLSLPHSNAEAERIFSIVSDIKIKKRNRLSNDTISAICKVRSYFQSENINCISFEPDQRHLEFHNTQNLYSGHH</sequence>
<organism evidence="2 3">
    <name type="scientific">Trachymyrmex cornetzi</name>
    <dbReference type="NCBI Taxonomy" id="471704"/>
    <lineage>
        <taxon>Eukaryota</taxon>
        <taxon>Metazoa</taxon>
        <taxon>Ecdysozoa</taxon>
        <taxon>Arthropoda</taxon>
        <taxon>Hexapoda</taxon>
        <taxon>Insecta</taxon>
        <taxon>Pterygota</taxon>
        <taxon>Neoptera</taxon>
        <taxon>Endopterygota</taxon>
        <taxon>Hymenoptera</taxon>
        <taxon>Apocrita</taxon>
        <taxon>Aculeata</taxon>
        <taxon>Formicoidea</taxon>
        <taxon>Formicidae</taxon>
        <taxon>Myrmicinae</taxon>
        <taxon>Trachymyrmex</taxon>
    </lineage>
</organism>
<dbReference type="PANTHER" id="PTHR37162:SF1">
    <property type="entry name" value="BED-TYPE DOMAIN-CONTAINING PROTEIN"/>
    <property type="match status" value="1"/>
</dbReference>
<gene>
    <name evidence="2" type="ORF">ALC57_15730</name>
</gene>
<dbReference type="InterPro" id="IPR012337">
    <property type="entry name" value="RNaseH-like_sf"/>
</dbReference>
<dbReference type="InterPro" id="IPR008906">
    <property type="entry name" value="HATC_C_dom"/>
</dbReference>
<accession>A0A151IWA9</accession>
<reference evidence="2 3" key="1">
    <citation type="submission" date="2015-09" db="EMBL/GenBank/DDBJ databases">
        <title>Trachymyrmex cornetzi WGS genome.</title>
        <authorList>
            <person name="Nygaard S."/>
            <person name="Hu H."/>
            <person name="Boomsma J."/>
            <person name="Zhang G."/>
        </authorList>
    </citation>
    <scope>NUCLEOTIDE SEQUENCE [LARGE SCALE GENOMIC DNA]</scope>
    <source>
        <strain evidence="2">Tcor2-1</strain>
        <tissue evidence="2">Whole body</tissue>
    </source>
</reference>
<proteinExistence type="predicted"/>
<keyword evidence="3" id="KW-1185">Reference proteome</keyword>
<dbReference type="AlphaFoldDB" id="A0A151IWA9"/>
<dbReference type="PANTHER" id="PTHR37162">
    <property type="entry name" value="HAT FAMILY DIMERISATION DOMAINCONTAINING PROTEIN-RELATED"/>
    <property type="match status" value="1"/>
</dbReference>